<evidence type="ECO:0008006" key="7">
    <source>
        <dbReference type="Google" id="ProtNLM"/>
    </source>
</evidence>
<reference evidence="4" key="1">
    <citation type="submission" date="2016-04" db="EMBL/GenBank/DDBJ databases">
        <authorList>
            <person name="Nguyen H.D."/>
            <person name="Kesanakurti P."/>
            <person name="Cullis J."/>
            <person name="Levesque C.A."/>
            <person name="Hambleton S."/>
        </authorList>
    </citation>
    <scope>NUCLEOTIDE SEQUENCE</scope>
    <source>
        <strain evidence="4">DAOMC 238032</strain>
    </source>
</reference>
<evidence type="ECO:0000256" key="2">
    <source>
        <dbReference type="SAM" id="SignalP"/>
    </source>
</evidence>
<organism evidence="4 5">
    <name type="scientific">Tilletia caries</name>
    <name type="common">wheat bunt fungus</name>
    <dbReference type="NCBI Taxonomy" id="13290"/>
    <lineage>
        <taxon>Eukaryota</taxon>
        <taxon>Fungi</taxon>
        <taxon>Dikarya</taxon>
        <taxon>Basidiomycota</taxon>
        <taxon>Ustilaginomycotina</taxon>
        <taxon>Exobasidiomycetes</taxon>
        <taxon>Tilletiales</taxon>
        <taxon>Tilletiaceae</taxon>
        <taxon>Tilletia</taxon>
    </lineage>
</organism>
<protein>
    <recommendedName>
        <fullName evidence="7">Hydrophobin</fullName>
    </recommendedName>
</protein>
<keyword evidence="6" id="KW-1185">Reference proteome</keyword>
<dbReference type="Proteomes" id="UP000836402">
    <property type="component" value="Unassembled WGS sequence"/>
</dbReference>
<evidence type="ECO:0000313" key="5">
    <source>
        <dbReference type="Proteomes" id="UP000077671"/>
    </source>
</evidence>
<reference evidence="3" key="3">
    <citation type="submission" date="2020-10" db="EMBL/GenBank/DDBJ databases">
        <authorList>
            <person name="Sedaghatjoo S."/>
        </authorList>
    </citation>
    <scope>NUCLEOTIDE SEQUENCE</scope>
    <source>
        <strain evidence="3">AZH3</strain>
    </source>
</reference>
<dbReference type="EMBL" id="CAJHJG010004994">
    <property type="protein sequence ID" value="CAD6946653.1"/>
    <property type="molecule type" value="Genomic_DNA"/>
</dbReference>
<evidence type="ECO:0000256" key="1">
    <source>
        <dbReference type="SAM" id="MobiDB-lite"/>
    </source>
</evidence>
<feature type="compositionally biased region" description="Acidic residues" evidence="1">
    <location>
        <begin position="157"/>
        <end position="167"/>
    </location>
</feature>
<proteinExistence type="predicted"/>
<dbReference type="EMBL" id="LWDD02000461">
    <property type="protein sequence ID" value="KAE8260572.1"/>
    <property type="molecule type" value="Genomic_DNA"/>
</dbReference>
<sequence length="405" mass="42502">MNWRNLVALLFLASSASLAEGRPSTSTSCNTACVSGTRTRTTSLAPQTRRPTITTCAVVKSTVTVTRRRTSTKVVATISTKLVTRSAPAVTQTVTPTVFAVRVPVVTAQAPAFTPTQTDFTVQPSPGTFTSTSTTFTNPPGPTLPVALPRRAISDEEKSEEEDEDVEERNNGFSLPEESVLDRRAAMRITPANAKSEASRLKGRDVYCRRIVRLDPTTVAGTRTRTATVSTTVRPQTTITSTITAVATSTVFKGAANILITAAPTTSTIIAIPITVTSTSTAATVTVTSTILTPQPTVVVPLLRNVFCGPRARFYNSDLIGITSFDFHRLNIVATNAGQTCCDAAADIPGAVGFADFSGLCLVVQIVATPLEQFCVAGNPATSLLNNIGGCDATCPIGGLLQCGA</sequence>
<keyword evidence="2" id="KW-0732">Signal</keyword>
<comment type="caution">
    <text evidence="4">The sequence shown here is derived from an EMBL/GenBank/DDBJ whole genome shotgun (WGS) entry which is preliminary data.</text>
</comment>
<feature type="signal peptide" evidence="2">
    <location>
        <begin position="1"/>
        <end position="21"/>
    </location>
</feature>
<evidence type="ECO:0000313" key="4">
    <source>
        <dbReference type="EMBL" id="KAE8260572.1"/>
    </source>
</evidence>
<name>A0A177UN53_9BASI</name>
<feature type="compositionally biased region" description="Low complexity" evidence="1">
    <location>
        <begin position="117"/>
        <end position="138"/>
    </location>
</feature>
<evidence type="ECO:0000313" key="6">
    <source>
        <dbReference type="Proteomes" id="UP000836402"/>
    </source>
</evidence>
<gene>
    <name evidence="4" type="ORF">A4X03_0g3781</name>
    <name evidence="3" type="ORF">JKIAZH3_G6020</name>
</gene>
<feature type="region of interest" description="Disordered" evidence="1">
    <location>
        <begin position="117"/>
        <end position="179"/>
    </location>
</feature>
<evidence type="ECO:0000313" key="3">
    <source>
        <dbReference type="EMBL" id="CAD6946653.1"/>
    </source>
</evidence>
<dbReference type="Proteomes" id="UP000077671">
    <property type="component" value="Unassembled WGS sequence"/>
</dbReference>
<feature type="chain" id="PRO_5043926729" description="Hydrophobin" evidence="2">
    <location>
        <begin position="22"/>
        <end position="405"/>
    </location>
</feature>
<dbReference type="AlphaFoldDB" id="A0A177UN53"/>
<reference evidence="4" key="2">
    <citation type="journal article" date="2019" name="IMA Fungus">
        <title>Genome sequencing and comparison of five Tilletia species to identify candidate genes for the detection of regulated species infecting wheat.</title>
        <authorList>
            <person name="Nguyen H.D.T."/>
            <person name="Sultana T."/>
            <person name="Kesanakurti P."/>
            <person name="Hambleton S."/>
        </authorList>
    </citation>
    <scope>NUCLEOTIDE SEQUENCE</scope>
    <source>
        <strain evidence="4">DAOMC 238032</strain>
    </source>
</reference>
<accession>A0A177UN53</accession>